<evidence type="ECO:0000256" key="10">
    <source>
        <dbReference type="ARBA" id="ARBA00023288"/>
    </source>
</evidence>
<gene>
    <name evidence="12" type="ORF">PYX00_005974</name>
</gene>
<dbReference type="GO" id="GO:0032008">
    <property type="term" value="P:positive regulation of TOR signaling"/>
    <property type="evidence" value="ECO:0007669"/>
    <property type="project" value="InterPro"/>
</dbReference>
<keyword evidence="7" id="KW-0472">Membrane</keyword>
<dbReference type="Pfam" id="PF15454">
    <property type="entry name" value="LAMTOR"/>
    <property type="match status" value="1"/>
</dbReference>
<dbReference type="InterPro" id="IPR028209">
    <property type="entry name" value="LAMTOR1/MEH1"/>
</dbReference>
<dbReference type="GO" id="GO:0071986">
    <property type="term" value="C:Ragulator complex"/>
    <property type="evidence" value="ECO:0007669"/>
    <property type="project" value="InterPro"/>
</dbReference>
<evidence type="ECO:0000256" key="7">
    <source>
        <dbReference type="ARBA" id="ARBA00023136"/>
    </source>
</evidence>
<keyword evidence="8" id="KW-0564">Palmitate</keyword>
<proteinExistence type="inferred from homology"/>
<name>A0AAW2HTC6_9NEOP</name>
<dbReference type="EMBL" id="JARGDH010000003">
    <property type="protein sequence ID" value="KAL0273260.1"/>
    <property type="molecule type" value="Genomic_DNA"/>
</dbReference>
<comment type="caution">
    <text evidence="12">The sequence shown here is derived from an EMBL/GenBank/DDBJ whole genome shotgun (WGS) entry which is preliminary data.</text>
</comment>
<dbReference type="GO" id="GO:0042632">
    <property type="term" value="P:cholesterol homeostasis"/>
    <property type="evidence" value="ECO:0007669"/>
    <property type="project" value="InterPro"/>
</dbReference>
<dbReference type="GO" id="GO:0001919">
    <property type="term" value="P:regulation of receptor recycling"/>
    <property type="evidence" value="ECO:0007669"/>
    <property type="project" value="InterPro"/>
</dbReference>
<dbReference type="GO" id="GO:0007040">
    <property type="term" value="P:lysosome organization"/>
    <property type="evidence" value="ECO:0007669"/>
    <property type="project" value="InterPro"/>
</dbReference>
<evidence type="ECO:0000256" key="1">
    <source>
        <dbReference type="ARBA" id="ARBA00004122"/>
    </source>
</evidence>
<evidence type="ECO:0000256" key="6">
    <source>
        <dbReference type="ARBA" id="ARBA00022753"/>
    </source>
</evidence>
<dbReference type="GO" id="GO:0045121">
    <property type="term" value="C:membrane raft"/>
    <property type="evidence" value="ECO:0007669"/>
    <property type="project" value="InterPro"/>
</dbReference>
<evidence type="ECO:0000256" key="9">
    <source>
        <dbReference type="ARBA" id="ARBA00023228"/>
    </source>
</evidence>
<evidence type="ECO:0000256" key="5">
    <source>
        <dbReference type="ARBA" id="ARBA00022707"/>
    </source>
</evidence>
<dbReference type="GO" id="GO:0043410">
    <property type="term" value="P:positive regulation of MAPK cascade"/>
    <property type="evidence" value="ECO:0007669"/>
    <property type="project" value="InterPro"/>
</dbReference>
<dbReference type="AlphaFoldDB" id="A0AAW2HTC6"/>
<organism evidence="12">
    <name type="scientific">Menopon gallinae</name>
    <name type="common">poultry shaft louse</name>
    <dbReference type="NCBI Taxonomy" id="328185"/>
    <lineage>
        <taxon>Eukaryota</taxon>
        <taxon>Metazoa</taxon>
        <taxon>Ecdysozoa</taxon>
        <taxon>Arthropoda</taxon>
        <taxon>Hexapoda</taxon>
        <taxon>Insecta</taxon>
        <taxon>Pterygota</taxon>
        <taxon>Neoptera</taxon>
        <taxon>Paraneoptera</taxon>
        <taxon>Psocodea</taxon>
        <taxon>Troctomorpha</taxon>
        <taxon>Phthiraptera</taxon>
        <taxon>Amblycera</taxon>
        <taxon>Menoponidae</taxon>
        <taxon>Menopon</taxon>
    </lineage>
</organism>
<evidence type="ECO:0000256" key="11">
    <source>
        <dbReference type="ARBA" id="ARBA00032695"/>
    </source>
</evidence>
<dbReference type="GO" id="GO:0005085">
    <property type="term" value="F:guanyl-nucleotide exchange factor activity"/>
    <property type="evidence" value="ECO:0007669"/>
    <property type="project" value="TreeGrafter"/>
</dbReference>
<dbReference type="SMART" id="SM01262">
    <property type="entry name" value="LAMTOR"/>
    <property type="match status" value="1"/>
</dbReference>
<dbReference type="PANTHER" id="PTHR13401:SF2">
    <property type="entry name" value="RAGULATOR COMPLEX PROTEIN LAMTOR1"/>
    <property type="match status" value="1"/>
</dbReference>
<dbReference type="GO" id="GO:0031902">
    <property type="term" value="C:late endosome membrane"/>
    <property type="evidence" value="ECO:0007669"/>
    <property type="project" value="UniProtKB-SubCell"/>
</dbReference>
<evidence type="ECO:0000256" key="4">
    <source>
        <dbReference type="ARBA" id="ARBA00016099"/>
    </source>
</evidence>
<keyword evidence="10" id="KW-0449">Lipoprotein</keyword>
<sequence length="169" mass="18938">MGVCLSCCRGEESGTGNETNERTHLLADPAGNSSNNINRLQCEEYIARYPNSMPKKNDEQSALSKILHETATNVIDVSALDSHDLEQHEYYERMKAYKLRLSGLLRWLPPNQNKLLLTDVPAPEKLLCSDPISMDNFLLITKALEGVTQAVSEVCVIHKEDLVVPFRIP</sequence>
<keyword evidence="6" id="KW-0967">Endosome</keyword>
<evidence type="ECO:0000313" key="12">
    <source>
        <dbReference type="EMBL" id="KAL0273260.1"/>
    </source>
</evidence>
<accession>A0AAW2HTC6</accession>
<evidence type="ECO:0000256" key="8">
    <source>
        <dbReference type="ARBA" id="ARBA00023139"/>
    </source>
</evidence>
<evidence type="ECO:0000256" key="3">
    <source>
        <dbReference type="ARBA" id="ARBA00010861"/>
    </source>
</evidence>
<keyword evidence="9" id="KW-0458">Lysosome</keyword>
<comment type="similarity">
    <text evidence="3">Belongs to the LAMTOR1 family.</text>
</comment>
<evidence type="ECO:0000256" key="2">
    <source>
        <dbReference type="ARBA" id="ARBA00004577"/>
    </source>
</evidence>
<keyword evidence="5" id="KW-0519">Myristate</keyword>
<comment type="subcellular location">
    <subcellularLocation>
        <location evidence="2">Late endosome membrane</location>
        <topology evidence="2">Lipid-anchor</topology>
        <orientation evidence="2">Cytoplasmic side</orientation>
    </subcellularLocation>
    <subcellularLocation>
        <location evidence="1">Lysosome membrane</location>
        <topology evidence="1">Lipid-anchor</topology>
        <orientation evidence="1">Cytoplasmic side</orientation>
    </subcellularLocation>
</comment>
<dbReference type="GO" id="GO:0060090">
    <property type="term" value="F:molecular adaptor activity"/>
    <property type="evidence" value="ECO:0007669"/>
    <property type="project" value="TreeGrafter"/>
</dbReference>
<dbReference type="PANTHER" id="PTHR13401">
    <property type="entry name" value="RAGULATOR COMPLEX PROTEIN LAMTOR1"/>
    <property type="match status" value="1"/>
</dbReference>
<reference evidence="12" key="1">
    <citation type="journal article" date="2024" name="Gigascience">
        <title>Chromosome-level genome of the poultry shaft louse Menopon gallinae provides insight into the host-switching and adaptive evolution of parasitic lice.</title>
        <authorList>
            <person name="Xu Y."/>
            <person name="Ma L."/>
            <person name="Liu S."/>
            <person name="Liang Y."/>
            <person name="Liu Q."/>
            <person name="He Z."/>
            <person name="Tian L."/>
            <person name="Duan Y."/>
            <person name="Cai W."/>
            <person name="Li H."/>
            <person name="Song F."/>
        </authorList>
    </citation>
    <scope>NUCLEOTIDE SEQUENCE</scope>
    <source>
        <strain evidence="12">Cailab_2023a</strain>
    </source>
</reference>
<dbReference type="GO" id="GO:0005765">
    <property type="term" value="C:lysosomal membrane"/>
    <property type="evidence" value="ECO:0007669"/>
    <property type="project" value="UniProtKB-SubCell"/>
</dbReference>
<dbReference type="GO" id="GO:0016197">
    <property type="term" value="P:endosomal transport"/>
    <property type="evidence" value="ECO:0007669"/>
    <property type="project" value="InterPro"/>
</dbReference>
<dbReference type="GO" id="GO:0071230">
    <property type="term" value="P:cellular response to amino acid stimulus"/>
    <property type="evidence" value="ECO:0007669"/>
    <property type="project" value="InterPro"/>
</dbReference>
<protein>
    <recommendedName>
        <fullName evidence="4">Ragulator complex protein LAMTOR1</fullName>
    </recommendedName>
    <alternativeName>
        <fullName evidence="11">Late endosomal/lysosomal adaptor and MAPK and MTOR activator 1</fullName>
    </alternativeName>
</protein>